<feature type="compositionally biased region" description="Low complexity" evidence="13">
    <location>
        <begin position="225"/>
        <end position="234"/>
    </location>
</feature>
<evidence type="ECO:0000256" key="7">
    <source>
        <dbReference type="ARBA" id="ARBA00022723"/>
    </source>
</evidence>
<dbReference type="Pfam" id="PF04264">
    <property type="entry name" value="YceI"/>
    <property type="match status" value="1"/>
</dbReference>
<evidence type="ECO:0000256" key="1">
    <source>
        <dbReference type="ARBA" id="ARBA00001970"/>
    </source>
</evidence>
<dbReference type="GO" id="GO:0022904">
    <property type="term" value="P:respiratory electron transport chain"/>
    <property type="evidence" value="ECO:0007669"/>
    <property type="project" value="InterPro"/>
</dbReference>
<dbReference type="InterPro" id="IPR011577">
    <property type="entry name" value="Cyt_b561_bac/Ni-Hgenase"/>
</dbReference>
<dbReference type="GO" id="GO:0005886">
    <property type="term" value="C:plasma membrane"/>
    <property type="evidence" value="ECO:0007669"/>
    <property type="project" value="UniProtKB-SubCell"/>
</dbReference>
<evidence type="ECO:0000313" key="16">
    <source>
        <dbReference type="EMBL" id="PTD17052.1"/>
    </source>
</evidence>
<evidence type="ECO:0000256" key="14">
    <source>
        <dbReference type="SAM" id="Phobius"/>
    </source>
</evidence>
<feature type="region of interest" description="Disordered" evidence="13">
    <location>
        <begin position="218"/>
        <end position="281"/>
    </location>
</feature>
<evidence type="ECO:0000256" key="8">
    <source>
        <dbReference type="ARBA" id="ARBA00022982"/>
    </source>
</evidence>
<dbReference type="GO" id="GO:0046872">
    <property type="term" value="F:metal ion binding"/>
    <property type="evidence" value="ECO:0007669"/>
    <property type="project" value="UniProtKB-KW"/>
</dbReference>
<sequence length="443" mass="46788">MEPARYSRIAITLHWLIAAALAFQIGLGWRMGNLTAATGQFTAFQLHKSIGITILLLSLIRVAVRWWKPRPAAEPDSPWAKRAAGLVHFGLYAFMIGGPITGWLLVSTSRIQVPTLLFNTIPWPHIPGLHGALRGPVHEFSEAAHSALAWIGIALFVLHVAGALRHQWLLRQPLIERMLPAGPERLSRGGGALAYVAALALVGGAFLLPGTIGSTRGNVPPPAPAAAETPAGETAGDDAAEGNGAIQAAPAEAPDNAATTAGDNASVAAVPAEEAKAEAPRWAVQPGGRLGFTASFTGTPIEGRFARWDADIRFDADALDKSDIRVRIDMASADTEDSSRDETLRGDAFFDTGAHAAATFHATRVTSTGPGRYRAQGSLTIKGVKRPMTVDFTLAIKGDRADVAGKGTITRGDFGIGTGEWEATDRIAGPVAVDFRFSAIRKD</sequence>
<evidence type="ECO:0000256" key="9">
    <source>
        <dbReference type="ARBA" id="ARBA00022989"/>
    </source>
</evidence>
<feature type="transmembrane region" description="Helical" evidence="14">
    <location>
        <begin position="186"/>
        <end position="208"/>
    </location>
</feature>
<keyword evidence="17" id="KW-1185">Reference proteome</keyword>
<evidence type="ECO:0000256" key="4">
    <source>
        <dbReference type="ARBA" id="ARBA00022475"/>
    </source>
</evidence>
<evidence type="ECO:0000256" key="3">
    <source>
        <dbReference type="ARBA" id="ARBA00022448"/>
    </source>
</evidence>
<keyword evidence="11 14" id="KW-0472">Membrane</keyword>
<feature type="transmembrane region" description="Helical" evidence="14">
    <location>
        <begin position="85"/>
        <end position="106"/>
    </location>
</feature>
<feature type="transmembrane region" description="Helical" evidence="14">
    <location>
        <begin position="46"/>
        <end position="64"/>
    </location>
</feature>
<feature type="compositionally biased region" description="Low complexity" evidence="13">
    <location>
        <begin position="241"/>
        <end position="272"/>
    </location>
</feature>
<dbReference type="PANTHER" id="PTHR30529:SF7">
    <property type="entry name" value="CYTOCHROME B561 BACTERIAL_NI-HYDROGENASE DOMAIN-CONTAINING PROTEIN"/>
    <property type="match status" value="1"/>
</dbReference>
<reference evidence="16 17" key="1">
    <citation type="submission" date="2017-11" db="EMBL/GenBank/DDBJ databases">
        <title>Sphingomonas oleivorans sp. nov., isolated from oil-contaminated soil.</title>
        <authorList>
            <person name="Wang L."/>
            <person name="Chen L."/>
        </authorList>
    </citation>
    <scope>NUCLEOTIDE SEQUENCE [LARGE SCALE GENOMIC DNA]</scope>
    <source>
        <strain evidence="16 17">K101</strain>
    </source>
</reference>
<dbReference type="RefSeq" id="WP_107395786.1">
    <property type="nucleotide sequence ID" value="NZ_PHHF01000076.1"/>
</dbReference>
<keyword evidence="4" id="KW-1003">Cell membrane</keyword>
<evidence type="ECO:0000256" key="2">
    <source>
        <dbReference type="ARBA" id="ARBA00004651"/>
    </source>
</evidence>
<evidence type="ECO:0000256" key="12">
    <source>
        <dbReference type="ARBA" id="ARBA00037975"/>
    </source>
</evidence>
<dbReference type="EMBL" id="PHHF01000076">
    <property type="protein sequence ID" value="PTD17052.1"/>
    <property type="molecule type" value="Genomic_DNA"/>
</dbReference>
<keyword evidence="9 14" id="KW-1133">Transmembrane helix</keyword>
<dbReference type="AlphaFoldDB" id="A0A2T4HML2"/>
<dbReference type="InterPro" id="IPR016174">
    <property type="entry name" value="Di-haem_cyt_TM"/>
</dbReference>
<keyword evidence="5" id="KW-0349">Heme</keyword>
<comment type="subcellular location">
    <subcellularLocation>
        <location evidence="2">Cell membrane</location>
        <topology evidence="2">Multi-pass membrane protein</topology>
    </subcellularLocation>
</comment>
<evidence type="ECO:0000256" key="6">
    <source>
        <dbReference type="ARBA" id="ARBA00022692"/>
    </source>
</evidence>
<evidence type="ECO:0000259" key="15">
    <source>
        <dbReference type="SMART" id="SM00867"/>
    </source>
</evidence>
<keyword evidence="7" id="KW-0479">Metal-binding</keyword>
<feature type="domain" description="Lipid/polyisoprenoid-binding YceI-like" evidence="15">
    <location>
        <begin position="281"/>
        <end position="440"/>
    </location>
</feature>
<evidence type="ECO:0000256" key="11">
    <source>
        <dbReference type="ARBA" id="ARBA00023136"/>
    </source>
</evidence>
<evidence type="ECO:0000256" key="5">
    <source>
        <dbReference type="ARBA" id="ARBA00022617"/>
    </source>
</evidence>
<protein>
    <recommendedName>
        <fullName evidence="15">Lipid/polyisoprenoid-binding YceI-like domain-containing protein</fullName>
    </recommendedName>
</protein>
<gene>
    <name evidence="16" type="ORF">CV103_18695</name>
</gene>
<comment type="similarity">
    <text evidence="12">Belongs to the cytochrome b561 family.</text>
</comment>
<dbReference type="SMART" id="SM00867">
    <property type="entry name" value="YceI"/>
    <property type="match status" value="1"/>
</dbReference>
<evidence type="ECO:0000256" key="10">
    <source>
        <dbReference type="ARBA" id="ARBA00023004"/>
    </source>
</evidence>
<accession>A0A2T4HML2</accession>
<keyword evidence="3" id="KW-0813">Transport</keyword>
<comment type="caution">
    <text evidence="16">The sequence shown here is derived from an EMBL/GenBank/DDBJ whole genome shotgun (WGS) entry which is preliminary data.</text>
</comment>
<keyword evidence="10" id="KW-0408">Iron</keyword>
<keyword evidence="6 14" id="KW-0812">Transmembrane</keyword>
<dbReference type="Gene3D" id="2.40.128.110">
    <property type="entry name" value="Lipid/polyisoprenoid-binding, YceI-like"/>
    <property type="match status" value="1"/>
</dbReference>
<dbReference type="SUPFAM" id="SSF101874">
    <property type="entry name" value="YceI-like"/>
    <property type="match status" value="1"/>
</dbReference>
<feature type="transmembrane region" description="Helical" evidence="14">
    <location>
        <begin position="147"/>
        <end position="165"/>
    </location>
</feature>
<dbReference type="GO" id="GO:0009055">
    <property type="term" value="F:electron transfer activity"/>
    <property type="evidence" value="ECO:0007669"/>
    <property type="project" value="InterPro"/>
</dbReference>
<dbReference type="InterPro" id="IPR036761">
    <property type="entry name" value="TTHA0802/YceI-like_sf"/>
</dbReference>
<dbReference type="Proteomes" id="UP000241206">
    <property type="component" value="Unassembled WGS sequence"/>
</dbReference>
<evidence type="ECO:0000256" key="13">
    <source>
        <dbReference type="SAM" id="MobiDB-lite"/>
    </source>
</evidence>
<comment type="cofactor">
    <cofactor evidence="1">
        <name>heme b</name>
        <dbReference type="ChEBI" id="CHEBI:60344"/>
    </cofactor>
</comment>
<dbReference type="InterPro" id="IPR052168">
    <property type="entry name" value="Cytochrome_b561_oxidase"/>
</dbReference>
<dbReference type="SUPFAM" id="SSF81342">
    <property type="entry name" value="Transmembrane di-heme cytochromes"/>
    <property type="match status" value="1"/>
</dbReference>
<name>A0A2T4HML2_9SPHN</name>
<dbReference type="GO" id="GO:0020037">
    <property type="term" value="F:heme binding"/>
    <property type="evidence" value="ECO:0007669"/>
    <property type="project" value="TreeGrafter"/>
</dbReference>
<organism evidence="16 17">
    <name type="scientific">Edaphosphingomonas fennica</name>
    <dbReference type="NCBI Taxonomy" id="114404"/>
    <lineage>
        <taxon>Bacteria</taxon>
        <taxon>Pseudomonadati</taxon>
        <taxon>Pseudomonadota</taxon>
        <taxon>Alphaproteobacteria</taxon>
        <taxon>Sphingomonadales</taxon>
        <taxon>Rhizorhabdaceae</taxon>
        <taxon>Edaphosphingomonas</taxon>
    </lineage>
</organism>
<dbReference type="InterPro" id="IPR007372">
    <property type="entry name" value="Lipid/polyisoprenoid-bd_YceI"/>
</dbReference>
<evidence type="ECO:0000313" key="17">
    <source>
        <dbReference type="Proteomes" id="UP000241206"/>
    </source>
</evidence>
<keyword evidence="8" id="KW-0249">Electron transport</keyword>
<dbReference type="Pfam" id="PF01292">
    <property type="entry name" value="Ni_hydr_CYTB"/>
    <property type="match status" value="1"/>
</dbReference>
<dbReference type="PANTHER" id="PTHR30529">
    <property type="entry name" value="CYTOCHROME B561"/>
    <property type="match status" value="1"/>
</dbReference>
<proteinExistence type="inferred from homology"/>